<proteinExistence type="predicted"/>
<dbReference type="Proteomes" id="UP000318138">
    <property type="component" value="Chromosome"/>
</dbReference>
<feature type="region of interest" description="Disordered" evidence="1">
    <location>
        <begin position="81"/>
        <end position="100"/>
    </location>
</feature>
<organism evidence="2 3">
    <name type="scientific">Paenalkalicoccus suaedae</name>
    <dbReference type="NCBI Taxonomy" id="2592382"/>
    <lineage>
        <taxon>Bacteria</taxon>
        <taxon>Bacillati</taxon>
        <taxon>Bacillota</taxon>
        <taxon>Bacilli</taxon>
        <taxon>Bacillales</taxon>
        <taxon>Bacillaceae</taxon>
        <taxon>Paenalkalicoccus</taxon>
    </lineage>
</organism>
<gene>
    <name evidence="2" type="ORF">FLK61_38340</name>
</gene>
<evidence type="ECO:0000256" key="1">
    <source>
        <dbReference type="SAM" id="MobiDB-lite"/>
    </source>
</evidence>
<accession>A0A859FI18</accession>
<protein>
    <submittedName>
        <fullName evidence="2">Uncharacterized protein</fullName>
    </submittedName>
</protein>
<dbReference type="RefSeq" id="WP_176010465.1">
    <property type="nucleotide sequence ID" value="NZ_CP041372.2"/>
</dbReference>
<evidence type="ECO:0000313" key="2">
    <source>
        <dbReference type="EMBL" id="QKS72488.1"/>
    </source>
</evidence>
<evidence type="ECO:0000313" key="3">
    <source>
        <dbReference type="Proteomes" id="UP000318138"/>
    </source>
</evidence>
<dbReference type="KEGG" id="psua:FLK61_38340"/>
<name>A0A859FI18_9BACI</name>
<keyword evidence="3" id="KW-1185">Reference proteome</keyword>
<reference evidence="3" key="1">
    <citation type="submission" date="2019-07" db="EMBL/GenBank/DDBJ databases">
        <title>Bacillus alkalisoli sp. nov. isolated from saline soil.</title>
        <authorList>
            <person name="Sun J.-Q."/>
            <person name="Xu L."/>
        </authorList>
    </citation>
    <scope>NUCLEOTIDE SEQUENCE [LARGE SCALE GENOMIC DNA]</scope>
    <source>
        <strain evidence="3">M4U3P1</strain>
    </source>
</reference>
<dbReference type="EMBL" id="CP041372">
    <property type="protein sequence ID" value="QKS72488.1"/>
    <property type="molecule type" value="Genomic_DNA"/>
</dbReference>
<dbReference type="AlphaFoldDB" id="A0A859FI18"/>
<sequence>MSKKWMAGSVALFLPLVACSSPEEDIEALGEEYDISYSPVGESTDLGEDAPVLTYEEVEELFATLRMSIDDGSVDPENFGVTTTPELREPVSASDSSGAHTASIEEFYEGEETTYFGRHVSFVYEIEDPEGDFTAENIELSDISSYPSSRGMSLEWTENVLAEFYNEESGEIIFHASGEWFAHFIYDDQEYTVLELDAWEIPLDLEELLPS</sequence>